<dbReference type="KEGG" id="kra:Krad_2799"/>
<dbReference type="EMBL" id="CP000750">
    <property type="protein sequence ID" value="ABS04269.1"/>
    <property type="molecule type" value="Genomic_DNA"/>
</dbReference>
<feature type="domain" description="Glycosyl transferase family 28 C-terminal" evidence="1">
    <location>
        <begin position="275"/>
        <end position="340"/>
    </location>
</feature>
<dbReference type="AlphaFoldDB" id="A6WBT0"/>
<evidence type="ECO:0000313" key="3">
    <source>
        <dbReference type="Proteomes" id="UP000001116"/>
    </source>
</evidence>
<dbReference type="InterPro" id="IPR016683">
    <property type="entry name" value="Glyco_trans_28_RedA_prd"/>
</dbReference>
<evidence type="ECO:0000259" key="1">
    <source>
        <dbReference type="Pfam" id="PF04101"/>
    </source>
</evidence>
<organism evidence="2 3">
    <name type="scientific">Kineococcus radiotolerans (strain ATCC BAA-149 / DSM 14245 / SRS30216)</name>
    <dbReference type="NCBI Taxonomy" id="266940"/>
    <lineage>
        <taxon>Bacteria</taxon>
        <taxon>Bacillati</taxon>
        <taxon>Actinomycetota</taxon>
        <taxon>Actinomycetes</taxon>
        <taxon>Kineosporiales</taxon>
        <taxon>Kineosporiaceae</taxon>
        <taxon>Kineococcus</taxon>
    </lineage>
</organism>
<dbReference type="eggNOG" id="COG4671">
    <property type="taxonomic scope" value="Bacteria"/>
</dbReference>
<gene>
    <name evidence="2" type="ordered locus">Krad_2799</name>
</gene>
<dbReference type="CAZy" id="GT1">
    <property type="family name" value="Glycosyltransferase Family 1"/>
</dbReference>
<evidence type="ECO:0000313" key="2">
    <source>
        <dbReference type="EMBL" id="ABS04269.1"/>
    </source>
</evidence>
<dbReference type="PANTHER" id="PTHR21015:SF28">
    <property type="entry name" value="SLL1722 PROTEIN"/>
    <property type="match status" value="1"/>
</dbReference>
<name>A6WBT0_KINRD</name>
<proteinExistence type="predicted"/>
<dbReference type="Proteomes" id="UP000001116">
    <property type="component" value="Chromosome"/>
</dbReference>
<protein>
    <recommendedName>
        <fullName evidence="1">Glycosyl transferase family 28 C-terminal domain-containing protein</fullName>
    </recommendedName>
</protein>
<dbReference type="GO" id="GO:0016758">
    <property type="term" value="F:hexosyltransferase activity"/>
    <property type="evidence" value="ECO:0007669"/>
    <property type="project" value="InterPro"/>
</dbReference>
<dbReference type="PANTHER" id="PTHR21015">
    <property type="entry name" value="UDP-N-ACETYLGLUCOSAMINE--N-ACETYLMURAMYL-(PENTAPEPTIDE) PYROPHOSPHORYL-UNDECAPRENOL N-ACETYLGLUCOSAMINE TRANSFERASE 1"/>
    <property type="match status" value="1"/>
</dbReference>
<keyword evidence="3" id="KW-1185">Reference proteome</keyword>
<dbReference type="InterPro" id="IPR007235">
    <property type="entry name" value="Glyco_trans_28_C"/>
</dbReference>
<dbReference type="RefSeq" id="WP_012087491.1">
    <property type="nucleotide sequence ID" value="NC_009664.2"/>
</dbReference>
<dbReference type="SUPFAM" id="SSF53756">
    <property type="entry name" value="UDP-Glycosyltransferase/glycogen phosphorylase"/>
    <property type="match status" value="1"/>
</dbReference>
<dbReference type="STRING" id="266940.Krad_2799"/>
<reference evidence="3" key="1">
    <citation type="journal article" date="2008" name="PLoS ONE">
        <title>Survival in nuclear waste, extreme resistance, and potential applications gleaned from the genome sequence of Kineococcus radiotolerans SRS30216.</title>
        <authorList>
            <person name="Bagwell C.E."/>
            <person name="Bhat S."/>
            <person name="Hawkins G.M."/>
            <person name="Smith B.W."/>
            <person name="Biswas T."/>
            <person name="Hoover T.R."/>
            <person name="Saunders E."/>
            <person name="Han C.S."/>
            <person name="Tsodikov O.V."/>
            <person name="Shimkets L.J."/>
        </authorList>
    </citation>
    <scope>NUCLEOTIDE SEQUENCE [LARGE SCALE GENOMIC DNA]</scope>
    <source>
        <strain evidence="3">ATCC BAA-149 / DSM 14245 / SRS30216</strain>
    </source>
</reference>
<sequence>MPTPTPARRPRVALYGHDTCGLGHLRRNLALAAALRAADARPDVLILTGSPAAQRFPRPDGVEIVVLPTVSKDADGRYAAGSLDVPLDVVVQLRAATAEAVLTAWQPDLLVVDKVPTGFRGELVGALDALRRNGSTRTVLGLRDVLDGPATARAEWSRDDGPAALDRWYDEVWVYGDARVHDLRHDLRLTRDQRLATRFTGYLAEGRRTTGTRPLPRRCPAARTVLAGVGGGVDGADLTRALLATPLPAGTELVLLPGPFADAGLHAELDRAAATRTDLHVVPFTDGFPDWAQAVDAVVCMGGYNTVAEVLATDTPALVVPRTRPRREQLVRARSMARRGLLDVLTSPTPQALGRWVEHVLAEPTSQAGARARCDLAGLDAVRRRAGELLGAAPIPLHVPLNGTESRRAS</sequence>
<dbReference type="Gene3D" id="3.40.50.2000">
    <property type="entry name" value="Glycogen Phosphorylase B"/>
    <property type="match status" value="1"/>
</dbReference>
<dbReference type="Pfam" id="PF04101">
    <property type="entry name" value="Glyco_tran_28_C"/>
    <property type="match status" value="1"/>
</dbReference>
<dbReference type="PIRSF" id="PIRSF017085">
    <property type="entry name" value="Glycosyltransf_RedA_prd"/>
    <property type="match status" value="1"/>
</dbReference>
<accession>A6WBT0</accession>
<dbReference type="OrthoDB" id="9802126at2"/>
<dbReference type="HOGENOM" id="CLU_055279_0_0_11"/>